<dbReference type="SUPFAM" id="SSF47413">
    <property type="entry name" value="lambda repressor-like DNA-binding domains"/>
    <property type="match status" value="1"/>
</dbReference>
<dbReference type="GeneID" id="71760544"/>
<dbReference type="Proteomes" id="UP000830542">
    <property type="component" value="Chromosome"/>
</dbReference>
<dbReference type="PROSITE" id="PS50943">
    <property type="entry name" value="HTH_CROC1"/>
    <property type="match status" value="1"/>
</dbReference>
<feature type="region of interest" description="Disordered" evidence="1">
    <location>
        <begin position="1"/>
        <end position="30"/>
    </location>
</feature>
<dbReference type="InterPro" id="IPR001387">
    <property type="entry name" value="Cro/C1-type_HTH"/>
</dbReference>
<evidence type="ECO:0000313" key="3">
    <source>
        <dbReference type="EMBL" id="GAA0477262.1"/>
    </source>
</evidence>
<dbReference type="RefSeq" id="WP_244703244.1">
    <property type="nucleotide sequence ID" value="NZ_BAAADN010000089.1"/>
</dbReference>
<accession>A0AAV3SME7</accession>
<dbReference type="KEGG" id="hdo:MUK72_01810"/>
<reference evidence="3" key="1">
    <citation type="journal article" date="2014" name="Int. J. Syst. Evol. Microbiol.">
        <title>Complete genome sequence of Corynebacterium casei LMG S-19264T (=DSM 44701T), isolated from a smear-ripened cheese.</title>
        <authorList>
            <consortium name="US DOE Joint Genome Institute (JGI-PGF)"/>
            <person name="Walter F."/>
            <person name="Albersmeier A."/>
            <person name="Kalinowski J."/>
            <person name="Ruckert C."/>
        </authorList>
    </citation>
    <scope>NUCLEOTIDE SEQUENCE</scope>
    <source>
        <strain evidence="3">JCM 12289</strain>
    </source>
</reference>
<dbReference type="Proteomes" id="UP001500962">
    <property type="component" value="Unassembled WGS sequence"/>
</dbReference>
<organism evidence="3 6">
    <name type="scientific">Halococcus dombrowskii</name>
    <dbReference type="NCBI Taxonomy" id="179637"/>
    <lineage>
        <taxon>Archaea</taxon>
        <taxon>Methanobacteriati</taxon>
        <taxon>Methanobacteriota</taxon>
        <taxon>Stenosarchaea group</taxon>
        <taxon>Halobacteria</taxon>
        <taxon>Halobacteriales</taxon>
        <taxon>Halococcaceae</taxon>
        <taxon>Halococcus</taxon>
    </lineage>
</organism>
<evidence type="ECO:0000313" key="4">
    <source>
        <dbReference type="EMBL" id="UOO95457.1"/>
    </source>
</evidence>
<evidence type="ECO:0000313" key="6">
    <source>
        <dbReference type="Proteomes" id="UP001500962"/>
    </source>
</evidence>
<protein>
    <submittedName>
        <fullName evidence="4">Helix-turn-helix domain-containing protein</fullName>
    </submittedName>
</protein>
<dbReference type="GO" id="GO:0003677">
    <property type="term" value="F:DNA binding"/>
    <property type="evidence" value="ECO:0007669"/>
    <property type="project" value="InterPro"/>
</dbReference>
<dbReference type="SMART" id="SM00530">
    <property type="entry name" value="HTH_XRE"/>
    <property type="match status" value="1"/>
</dbReference>
<dbReference type="InterPro" id="IPR010982">
    <property type="entry name" value="Lambda_DNA-bd_dom_sf"/>
</dbReference>
<gene>
    <name evidence="3" type="ORF">GCM10008985_37020</name>
    <name evidence="4" type="ORF">MUK72_01810</name>
</gene>
<dbReference type="EMBL" id="CP095005">
    <property type="protein sequence ID" value="UOO95457.1"/>
    <property type="molecule type" value="Genomic_DNA"/>
</dbReference>
<sequence>MTTHNPPLGAELRDRRRAHGLNPTELASHLDTTATAIRAWEEGNQEPSDEQAAALVELFGESERSG</sequence>
<evidence type="ECO:0000256" key="1">
    <source>
        <dbReference type="SAM" id="MobiDB-lite"/>
    </source>
</evidence>
<reference evidence="4" key="2">
    <citation type="submission" date="2022-04" db="EMBL/GenBank/DDBJ databases">
        <title>Sequencing and genomic assembly of Halococcus dombrowskii.</title>
        <authorList>
            <person name="Lim S.W."/>
            <person name="MacLea K.S."/>
        </authorList>
    </citation>
    <scope>NUCLEOTIDE SEQUENCE</scope>
    <source>
        <strain evidence="4">H4</strain>
    </source>
</reference>
<dbReference type="CDD" id="cd00093">
    <property type="entry name" value="HTH_XRE"/>
    <property type="match status" value="1"/>
</dbReference>
<dbReference type="AlphaFoldDB" id="A0AAV3SME7"/>
<dbReference type="Gene3D" id="1.10.260.40">
    <property type="entry name" value="lambda repressor-like DNA-binding domains"/>
    <property type="match status" value="1"/>
</dbReference>
<keyword evidence="5" id="KW-1185">Reference proteome</keyword>
<name>A0AAV3SME7_HALDO</name>
<evidence type="ECO:0000259" key="2">
    <source>
        <dbReference type="PROSITE" id="PS50943"/>
    </source>
</evidence>
<dbReference type="EMBL" id="BAAADN010000089">
    <property type="protein sequence ID" value="GAA0477262.1"/>
    <property type="molecule type" value="Genomic_DNA"/>
</dbReference>
<proteinExistence type="predicted"/>
<dbReference type="Pfam" id="PF13560">
    <property type="entry name" value="HTH_31"/>
    <property type="match status" value="1"/>
</dbReference>
<reference evidence="3" key="3">
    <citation type="submission" date="2023-12" db="EMBL/GenBank/DDBJ databases">
        <authorList>
            <person name="Sun Q."/>
            <person name="Inoue M."/>
        </authorList>
    </citation>
    <scope>NUCLEOTIDE SEQUENCE</scope>
    <source>
        <strain evidence="3">JCM 12289</strain>
    </source>
</reference>
<feature type="domain" description="HTH cro/C1-type" evidence="2">
    <location>
        <begin position="12"/>
        <end position="66"/>
    </location>
</feature>
<evidence type="ECO:0000313" key="5">
    <source>
        <dbReference type="Proteomes" id="UP000830542"/>
    </source>
</evidence>